<protein>
    <recommendedName>
        <fullName evidence="1">Beta-lactamase-related domain-containing protein</fullName>
    </recommendedName>
</protein>
<dbReference type="Proteomes" id="UP001500742">
    <property type="component" value="Unassembled WGS sequence"/>
</dbReference>
<organism evidence="2 3">
    <name type="scientific">Mucilaginibacter dorajii</name>
    <dbReference type="NCBI Taxonomy" id="692994"/>
    <lineage>
        <taxon>Bacteria</taxon>
        <taxon>Pseudomonadati</taxon>
        <taxon>Bacteroidota</taxon>
        <taxon>Sphingobacteriia</taxon>
        <taxon>Sphingobacteriales</taxon>
        <taxon>Sphingobacteriaceae</taxon>
        <taxon>Mucilaginibacter</taxon>
    </lineage>
</organism>
<reference evidence="3" key="1">
    <citation type="journal article" date="2019" name="Int. J. Syst. Evol. Microbiol.">
        <title>The Global Catalogue of Microorganisms (GCM) 10K type strain sequencing project: providing services to taxonomists for standard genome sequencing and annotation.</title>
        <authorList>
            <consortium name="The Broad Institute Genomics Platform"/>
            <consortium name="The Broad Institute Genome Sequencing Center for Infectious Disease"/>
            <person name="Wu L."/>
            <person name="Ma J."/>
        </authorList>
    </citation>
    <scope>NUCLEOTIDE SEQUENCE [LARGE SCALE GENOMIC DNA]</scope>
    <source>
        <strain evidence="3">JCM 16601</strain>
    </source>
</reference>
<gene>
    <name evidence="2" type="ORF">GCM10022210_32900</name>
</gene>
<accession>A0ABP7QAC7</accession>
<comment type="caution">
    <text evidence="2">The sequence shown here is derived from an EMBL/GenBank/DDBJ whole genome shotgun (WGS) entry which is preliminary data.</text>
</comment>
<dbReference type="PANTHER" id="PTHR43283">
    <property type="entry name" value="BETA-LACTAMASE-RELATED"/>
    <property type="match status" value="1"/>
</dbReference>
<dbReference type="InterPro" id="IPR012338">
    <property type="entry name" value="Beta-lactam/transpept-like"/>
</dbReference>
<dbReference type="Pfam" id="PF00144">
    <property type="entry name" value="Beta-lactamase"/>
    <property type="match status" value="1"/>
</dbReference>
<evidence type="ECO:0000313" key="3">
    <source>
        <dbReference type="Proteomes" id="UP001500742"/>
    </source>
</evidence>
<dbReference type="InterPro" id="IPR050789">
    <property type="entry name" value="Diverse_Enzym_Activities"/>
</dbReference>
<dbReference type="InterPro" id="IPR001466">
    <property type="entry name" value="Beta-lactam-related"/>
</dbReference>
<dbReference type="SUPFAM" id="SSF56601">
    <property type="entry name" value="beta-lactamase/transpeptidase-like"/>
    <property type="match status" value="1"/>
</dbReference>
<dbReference type="EMBL" id="BAAAZC010000025">
    <property type="protein sequence ID" value="GAA3979284.1"/>
    <property type="molecule type" value="Genomic_DNA"/>
</dbReference>
<evidence type="ECO:0000313" key="2">
    <source>
        <dbReference type="EMBL" id="GAA3979284.1"/>
    </source>
</evidence>
<proteinExistence type="predicted"/>
<name>A0ABP7QAC7_9SPHI</name>
<dbReference type="Gene3D" id="3.40.710.10">
    <property type="entry name" value="DD-peptidase/beta-lactamase superfamily"/>
    <property type="match status" value="1"/>
</dbReference>
<keyword evidence="3" id="KW-1185">Reference proteome</keyword>
<sequence>MKDYGGHWEGLLSSPQNFSIKVTVKKEKTGSYILTLSAGQSSVKKQFKLLAGNTFEVKPDSDLVIKGIINTEQKQIRLMIRSVQWSYHTMLTAPKTGEYTGRWNILLASNFRPEFYVSVEAGDTDTTKYEAYCFSADTRFSGFVCGGLVQQGDSIHFKDFRTGTRFKGRLAKDAITLQASIAGMPITNVTLHRSAADWDLSSRASKLPFNGNVPANMNDGLSVSSLKAAGFDERYLKLMADSINANKITNTHSVLISRSGKLVYEQYFNGFDEGTVHDMRSASKSISSALVGIAIDKGLLKDTAQKLISFLPQRFKHVADNDTRKQAISIGSLLTMSSGLDAIDFGIDRKSVASEDEYQNSPDWLKTVVEAPMINYPGTHANYSSANPYLLGVIMDTVVKQPFATFIDHQLFEPLGINNYIVFNDPLNRPYFGGGMHLRPRDMLKFGLLYADGGKWKNRQIIGKNWVDASFKKYLVLENHPEKNEYGFLWWHYHYLVNGKPINTIEARGAGGQYIFIVPQYRLVVVITSANFRNRRVWQPEKIMENYILPAVATR</sequence>
<evidence type="ECO:0000259" key="1">
    <source>
        <dbReference type="Pfam" id="PF00144"/>
    </source>
</evidence>
<dbReference type="PANTHER" id="PTHR43283:SF7">
    <property type="entry name" value="BETA-LACTAMASE-RELATED DOMAIN-CONTAINING PROTEIN"/>
    <property type="match status" value="1"/>
</dbReference>
<feature type="domain" description="Beta-lactamase-related" evidence="1">
    <location>
        <begin position="253"/>
        <end position="531"/>
    </location>
</feature>